<keyword evidence="3" id="KW-1185">Reference proteome</keyword>
<feature type="region of interest" description="Disordered" evidence="1">
    <location>
        <begin position="1"/>
        <end position="78"/>
    </location>
</feature>
<reference evidence="2" key="1">
    <citation type="submission" date="2020-02" db="EMBL/GenBank/DDBJ databases">
        <authorList>
            <person name="Palmer J.M."/>
        </authorList>
    </citation>
    <scope>NUCLEOTIDE SEQUENCE</scope>
    <source>
        <strain evidence="2">EPUS1.4</strain>
        <tissue evidence="2">Thallus</tissue>
    </source>
</reference>
<gene>
    <name evidence="2" type="ORF">GJ744_003080</name>
</gene>
<feature type="compositionally biased region" description="Polar residues" evidence="1">
    <location>
        <begin position="1"/>
        <end position="10"/>
    </location>
</feature>
<organism evidence="2 3">
    <name type="scientific">Endocarpon pusillum</name>
    <dbReference type="NCBI Taxonomy" id="364733"/>
    <lineage>
        <taxon>Eukaryota</taxon>
        <taxon>Fungi</taxon>
        <taxon>Dikarya</taxon>
        <taxon>Ascomycota</taxon>
        <taxon>Pezizomycotina</taxon>
        <taxon>Eurotiomycetes</taxon>
        <taxon>Chaetothyriomycetidae</taxon>
        <taxon>Verrucariales</taxon>
        <taxon>Verrucariaceae</taxon>
        <taxon>Endocarpon</taxon>
    </lineage>
</organism>
<dbReference type="AlphaFoldDB" id="A0A8H7API3"/>
<evidence type="ECO:0000256" key="1">
    <source>
        <dbReference type="SAM" id="MobiDB-lite"/>
    </source>
</evidence>
<sequence length="78" mass="8419">MTDNESSNDIGSDGSMGARVPNTSHSAAASQRLDQLSSHLRPNRVAEKCPTGARDTPSVPPDRRIRKPRSQIEALPPE</sequence>
<feature type="compositionally biased region" description="Polar residues" evidence="1">
    <location>
        <begin position="21"/>
        <end position="40"/>
    </location>
</feature>
<dbReference type="Proteomes" id="UP000606974">
    <property type="component" value="Unassembled WGS sequence"/>
</dbReference>
<comment type="caution">
    <text evidence="2">The sequence shown here is derived from an EMBL/GenBank/DDBJ whole genome shotgun (WGS) entry which is preliminary data.</text>
</comment>
<evidence type="ECO:0000313" key="3">
    <source>
        <dbReference type="Proteomes" id="UP000606974"/>
    </source>
</evidence>
<dbReference type="EMBL" id="JAACFV010000016">
    <property type="protein sequence ID" value="KAF7511847.1"/>
    <property type="molecule type" value="Genomic_DNA"/>
</dbReference>
<accession>A0A8H7API3</accession>
<proteinExistence type="predicted"/>
<protein>
    <submittedName>
        <fullName evidence="2">Uncharacterized protein</fullName>
    </submittedName>
</protein>
<name>A0A8H7API3_9EURO</name>
<evidence type="ECO:0000313" key="2">
    <source>
        <dbReference type="EMBL" id="KAF7511847.1"/>
    </source>
</evidence>